<feature type="transmembrane region" description="Helical" evidence="5">
    <location>
        <begin position="274"/>
        <end position="294"/>
    </location>
</feature>
<sequence length="405" mass="41913">MGRHVGLHGRAFRLLVLATVTSFCGYVLLLPLVPLWATRGGAGEFGAGLTTAMFMLTTVLTQLPMPWLLDHGGYRWTFPVGALLLGVPAPLMLLTVDLAGLLALSAVRGVGFGMLTVAGTALAARLVRPDQIGRAAGYYGMAVGLPNLVLLPGGVWLALSIGFDTAFWVAGVGPVLGAVAAFGIWLSVGEGRPPEDDDRVTAAREERRTGRVLGPLLVMLVAAVASSAIVTFLAIPLERRPWIAIMALLAYSVLLVTGRWAAGWVSDRAGRPMLLVPAMVSAAIGMALTAGAIWPARDGWDGPGAVGGAVVVLGAALFGAGFGATQNDTVVVLFRRTGPADYGTASAAWNIGYDAGTGVGALGLGVALQYLGYGWGFALTAVAVAMFVPVASALARERRTGRTRR</sequence>
<dbReference type="PANTHER" id="PTHR23531:SF1">
    <property type="entry name" value="QUINOLENE RESISTANCE PROTEIN NORA"/>
    <property type="match status" value="1"/>
</dbReference>
<evidence type="ECO:0000313" key="8">
    <source>
        <dbReference type="Proteomes" id="UP000269198"/>
    </source>
</evidence>
<dbReference type="OrthoDB" id="5189108at2"/>
<keyword evidence="3 5" id="KW-1133">Transmembrane helix</keyword>
<gene>
    <name evidence="7" type="ORF">EFW17_11910</name>
</gene>
<reference evidence="7 8" key="1">
    <citation type="submission" date="2018-11" db="EMBL/GenBank/DDBJ databases">
        <title>The genome draft of YIM 96095.</title>
        <authorList>
            <person name="Tang S.-K."/>
            <person name="Chunyu W.-X."/>
            <person name="Feng Y.-Z."/>
        </authorList>
    </citation>
    <scope>NUCLEOTIDE SEQUENCE [LARGE SCALE GENOMIC DNA]</scope>
    <source>
        <strain evidence="7 8">YIM 96095</strain>
    </source>
</reference>
<dbReference type="AlphaFoldDB" id="A0A3N0E9T7"/>
<keyword evidence="8" id="KW-1185">Reference proteome</keyword>
<dbReference type="SUPFAM" id="SSF103473">
    <property type="entry name" value="MFS general substrate transporter"/>
    <property type="match status" value="1"/>
</dbReference>
<feature type="transmembrane region" description="Helical" evidence="5">
    <location>
        <begin position="136"/>
        <end position="159"/>
    </location>
</feature>
<evidence type="ECO:0000256" key="3">
    <source>
        <dbReference type="ARBA" id="ARBA00022989"/>
    </source>
</evidence>
<dbReference type="GO" id="GO:0022857">
    <property type="term" value="F:transmembrane transporter activity"/>
    <property type="evidence" value="ECO:0007669"/>
    <property type="project" value="InterPro"/>
</dbReference>
<protein>
    <submittedName>
        <fullName evidence="7">MFS transporter</fullName>
    </submittedName>
</protein>
<feature type="transmembrane region" description="Helical" evidence="5">
    <location>
        <begin position="102"/>
        <end position="124"/>
    </location>
</feature>
<accession>A0A3N0E9T7</accession>
<evidence type="ECO:0000256" key="1">
    <source>
        <dbReference type="ARBA" id="ARBA00004651"/>
    </source>
</evidence>
<proteinExistence type="predicted"/>
<dbReference type="InterPro" id="IPR011701">
    <property type="entry name" value="MFS"/>
</dbReference>
<comment type="subcellular location">
    <subcellularLocation>
        <location evidence="1">Cell membrane</location>
        <topology evidence="1">Multi-pass membrane protein</topology>
    </subcellularLocation>
</comment>
<dbReference type="GO" id="GO:0005886">
    <property type="term" value="C:plasma membrane"/>
    <property type="evidence" value="ECO:0007669"/>
    <property type="project" value="UniProtKB-SubCell"/>
</dbReference>
<evidence type="ECO:0000259" key="6">
    <source>
        <dbReference type="PROSITE" id="PS50850"/>
    </source>
</evidence>
<dbReference type="PANTHER" id="PTHR23531">
    <property type="entry name" value="QUINOLENE RESISTANCE PROTEIN NORA"/>
    <property type="match status" value="1"/>
</dbReference>
<evidence type="ECO:0000256" key="2">
    <source>
        <dbReference type="ARBA" id="ARBA00022692"/>
    </source>
</evidence>
<dbReference type="Gene3D" id="1.20.1250.20">
    <property type="entry name" value="MFS general substrate transporter like domains"/>
    <property type="match status" value="1"/>
</dbReference>
<dbReference type="Pfam" id="PF07690">
    <property type="entry name" value="MFS_1"/>
    <property type="match status" value="1"/>
</dbReference>
<feature type="transmembrane region" description="Helical" evidence="5">
    <location>
        <begin position="346"/>
        <end position="367"/>
    </location>
</feature>
<organism evidence="7 8">
    <name type="scientific">Halostreptopolyspora alba</name>
    <dbReference type="NCBI Taxonomy" id="2487137"/>
    <lineage>
        <taxon>Bacteria</taxon>
        <taxon>Bacillati</taxon>
        <taxon>Actinomycetota</taxon>
        <taxon>Actinomycetes</taxon>
        <taxon>Streptosporangiales</taxon>
        <taxon>Nocardiopsidaceae</taxon>
        <taxon>Halostreptopolyspora</taxon>
    </lineage>
</organism>
<feature type="transmembrane region" description="Helical" evidence="5">
    <location>
        <begin position="76"/>
        <end position="96"/>
    </location>
</feature>
<dbReference type="Proteomes" id="UP000269198">
    <property type="component" value="Unassembled WGS sequence"/>
</dbReference>
<feature type="transmembrane region" description="Helical" evidence="5">
    <location>
        <begin position="165"/>
        <end position="186"/>
    </location>
</feature>
<feature type="transmembrane region" description="Helical" evidence="5">
    <location>
        <begin position="241"/>
        <end position="262"/>
    </location>
</feature>
<feature type="transmembrane region" description="Helical" evidence="5">
    <location>
        <begin position="45"/>
        <end position="69"/>
    </location>
</feature>
<feature type="transmembrane region" description="Helical" evidence="5">
    <location>
        <begin position="373"/>
        <end position="395"/>
    </location>
</feature>
<dbReference type="EMBL" id="RJMB01000010">
    <property type="protein sequence ID" value="RNL84607.1"/>
    <property type="molecule type" value="Genomic_DNA"/>
</dbReference>
<evidence type="ECO:0000256" key="4">
    <source>
        <dbReference type="ARBA" id="ARBA00023136"/>
    </source>
</evidence>
<feature type="transmembrane region" description="Helical" evidence="5">
    <location>
        <begin position="12"/>
        <end position="33"/>
    </location>
</feature>
<dbReference type="InterPro" id="IPR036259">
    <property type="entry name" value="MFS_trans_sf"/>
</dbReference>
<evidence type="ECO:0000256" key="5">
    <source>
        <dbReference type="SAM" id="Phobius"/>
    </source>
</evidence>
<keyword evidence="2 5" id="KW-0812">Transmembrane</keyword>
<feature type="transmembrane region" description="Helical" evidence="5">
    <location>
        <begin position="212"/>
        <end position="235"/>
    </location>
</feature>
<feature type="transmembrane region" description="Helical" evidence="5">
    <location>
        <begin position="306"/>
        <end position="325"/>
    </location>
</feature>
<dbReference type="InterPro" id="IPR020846">
    <property type="entry name" value="MFS_dom"/>
</dbReference>
<name>A0A3N0E9T7_9ACTN</name>
<dbReference type="PROSITE" id="PS50850">
    <property type="entry name" value="MFS"/>
    <property type="match status" value="1"/>
</dbReference>
<comment type="caution">
    <text evidence="7">The sequence shown here is derived from an EMBL/GenBank/DDBJ whole genome shotgun (WGS) entry which is preliminary data.</text>
</comment>
<keyword evidence="4 5" id="KW-0472">Membrane</keyword>
<evidence type="ECO:0000313" key="7">
    <source>
        <dbReference type="EMBL" id="RNL84607.1"/>
    </source>
</evidence>
<feature type="domain" description="Major facilitator superfamily (MFS) profile" evidence="6">
    <location>
        <begin position="11"/>
        <end position="399"/>
    </location>
</feature>
<dbReference type="InterPro" id="IPR052714">
    <property type="entry name" value="MFS_Exporter"/>
</dbReference>